<evidence type="ECO:0000313" key="5">
    <source>
        <dbReference type="EMBL" id="RDX81953.1"/>
    </source>
</evidence>
<feature type="compositionally biased region" description="Basic and acidic residues" evidence="2">
    <location>
        <begin position="268"/>
        <end position="282"/>
    </location>
</feature>
<sequence>FLFLSSLVERETERGKKIEGASFSYHSLLYQGTDLPPLLSPDPYQKELQEKKREKKRQKLLEAANFFFYLSESERFVVITMDSSCLSNGGVSGFKDRESMVDPFLVEALQNPRHRVTILRMELDIQSFLNNANQQHFEFQHFPSSYLRLAAHRVAQHYGMQTLVQDNGLDVQGSRIMVTKIAESRYPVVCLSEIPAKQLENDKPEQRKIAIRPRPNKTSLNEVNEAGRKSNTLRSVEERKEEYDRARARIFSGLRSCDSDDTLSQAPTDEKISLISKDENETSKTPVTDSEKCTSGRDINSTRVAIFRDREKDRSDPDYDRSYGRYARSIPASSLNLMPFNLQQVQPSFPHYDTGFNQLSQMSQNQASLGYGPPSSPMMNPFGVTGVNQASRDAAYLQWPSAAMMYAHSYDQFRHAVFQTPFGQRPLSFDYSQNY</sequence>
<dbReference type="PANTHER" id="PTHR15672">
    <property type="entry name" value="CAMP-REGULATED PHOSPHOPROTEIN 21 RELATED R3H DOMAIN CONTAINING PROTEIN"/>
    <property type="match status" value="1"/>
</dbReference>
<gene>
    <name evidence="5" type="primary">R3HDM2</name>
    <name evidence="5" type="ORF">CR513_37302</name>
</gene>
<reference evidence="5" key="1">
    <citation type="submission" date="2018-05" db="EMBL/GenBank/DDBJ databases">
        <title>Draft genome of Mucuna pruriens seed.</title>
        <authorList>
            <person name="Nnadi N.E."/>
            <person name="Vos R."/>
            <person name="Hasami M.H."/>
            <person name="Devisetty U.K."/>
            <person name="Aguiy J.C."/>
        </authorList>
    </citation>
    <scope>NUCLEOTIDE SEQUENCE [LARGE SCALE GENOMIC DNA]</scope>
    <source>
        <strain evidence="5">JCA_2017</strain>
    </source>
</reference>
<feature type="domain" description="SUZ" evidence="4">
    <location>
        <begin position="185"/>
        <end position="255"/>
    </location>
</feature>
<dbReference type="EMBL" id="QJKJ01007784">
    <property type="protein sequence ID" value="RDX81953.1"/>
    <property type="molecule type" value="Genomic_DNA"/>
</dbReference>
<accession>A0A371FV73</accession>
<name>A0A371FV73_MUCPR</name>
<dbReference type="InterPro" id="IPR051937">
    <property type="entry name" value="R3H_domain_containing"/>
</dbReference>
<keyword evidence="6" id="KW-1185">Reference proteome</keyword>
<protein>
    <submittedName>
        <fullName evidence="5">R3H domain-containing protein 2</fullName>
    </submittedName>
</protein>
<feature type="region of interest" description="Disordered" evidence="2">
    <location>
        <begin position="212"/>
        <end position="239"/>
    </location>
</feature>
<dbReference type="PROSITE" id="PS51673">
    <property type="entry name" value="SUZ"/>
    <property type="match status" value="1"/>
</dbReference>
<evidence type="ECO:0000256" key="2">
    <source>
        <dbReference type="SAM" id="MobiDB-lite"/>
    </source>
</evidence>
<dbReference type="Pfam" id="PF12752">
    <property type="entry name" value="SUZ"/>
    <property type="match status" value="1"/>
</dbReference>
<dbReference type="InterPro" id="IPR001374">
    <property type="entry name" value="R3H_dom"/>
</dbReference>
<dbReference type="OrthoDB" id="278430at2759"/>
<dbReference type="Proteomes" id="UP000257109">
    <property type="component" value="Unassembled WGS sequence"/>
</dbReference>
<dbReference type="SMART" id="SM00393">
    <property type="entry name" value="R3H"/>
    <property type="match status" value="1"/>
</dbReference>
<evidence type="ECO:0000313" key="6">
    <source>
        <dbReference type="Proteomes" id="UP000257109"/>
    </source>
</evidence>
<dbReference type="CDD" id="cd02642">
    <property type="entry name" value="R3H_encore_like"/>
    <property type="match status" value="1"/>
</dbReference>
<dbReference type="Gene3D" id="3.30.1370.50">
    <property type="entry name" value="R3H-like domain"/>
    <property type="match status" value="1"/>
</dbReference>
<dbReference type="GO" id="GO:0003676">
    <property type="term" value="F:nucleic acid binding"/>
    <property type="evidence" value="ECO:0007669"/>
    <property type="project" value="UniProtKB-UniRule"/>
</dbReference>
<feature type="region of interest" description="Disordered" evidence="2">
    <location>
        <begin position="257"/>
        <end position="296"/>
    </location>
</feature>
<dbReference type="PROSITE" id="PS51061">
    <property type="entry name" value="R3H"/>
    <property type="match status" value="1"/>
</dbReference>
<evidence type="ECO:0000259" key="4">
    <source>
        <dbReference type="PROSITE" id="PS51673"/>
    </source>
</evidence>
<dbReference type="InterPro" id="IPR036867">
    <property type="entry name" value="R3H_dom_sf"/>
</dbReference>
<proteinExistence type="predicted"/>
<evidence type="ECO:0000256" key="1">
    <source>
        <dbReference type="ARBA" id="ARBA00022553"/>
    </source>
</evidence>
<dbReference type="PANTHER" id="PTHR15672:SF15">
    <property type="entry name" value="SINGLE-STRANDED NUCLEIC ACID BINDING R3H PROTEIN"/>
    <property type="match status" value="1"/>
</dbReference>
<feature type="domain" description="R3H" evidence="3">
    <location>
        <begin position="115"/>
        <end position="183"/>
    </location>
</feature>
<keyword evidence="1" id="KW-0597">Phosphoprotein</keyword>
<dbReference type="InterPro" id="IPR024771">
    <property type="entry name" value="SUZ"/>
</dbReference>
<comment type="caution">
    <text evidence="5">The sequence shown here is derived from an EMBL/GenBank/DDBJ whole genome shotgun (WGS) entry which is preliminary data.</text>
</comment>
<organism evidence="5 6">
    <name type="scientific">Mucuna pruriens</name>
    <name type="common">Velvet bean</name>
    <name type="synonym">Dolichos pruriens</name>
    <dbReference type="NCBI Taxonomy" id="157652"/>
    <lineage>
        <taxon>Eukaryota</taxon>
        <taxon>Viridiplantae</taxon>
        <taxon>Streptophyta</taxon>
        <taxon>Embryophyta</taxon>
        <taxon>Tracheophyta</taxon>
        <taxon>Spermatophyta</taxon>
        <taxon>Magnoliopsida</taxon>
        <taxon>eudicotyledons</taxon>
        <taxon>Gunneridae</taxon>
        <taxon>Pentapetalae</taxon>
        <taxon>rosids</taxon>
        <taxon>fabids</taxon>
        <taxon>Fabales</taxon>
        <taxon>Fabaceae</taxon>
        <taxon>Papilionoideae</taxon>
        <taxon>50 kb inversion clade</taxon>
        <taxon>NPAAA clade</taxon>
        <taxon>indigoferoid/millettioid clade</taxon>
        <taxon>Phaseoleae</taxon>
        <taxon>Mucuna</taxon>
    </lineage>
</organism>
<dbReference type="SUPFAM" id="SSF82708">
    <property type="entry name" value="R3H domain"/>
    <property type="match status" value="1"/>
</dbReference>
<dbReference type="AlphaFoldDB" id="A0A371FV73"/>
<evidence type="ECO:0000259" key="3">
    <source>
        <dbReference type="PROSITE" id="PS51061"/>
    </source>
</evidence>
<feature type="non-terminal residue" evidence="5">
    <location>
        <position position="1"/>
    </location>
</feature>
<dbReference type="Pfam" id="PF01424">
    <property type="entry name" value="R3H"/>
    <property type="match status" value="1"/>
</dbReference>